<name>A0A243W5K3_9BACT</name>
<sequence>MFTTRDYATMSRQELALEEQKLNAQKTTTALLIGVAVGVAVWSATHHGGLLTFGLLGLALVVGYRASDARQRLQAAIRHQDKAPK</sequence>
<organism evidence="2 3">
    <name type="scientific">Hymenobacter crusticola</name>
    <dbReference type="NCBI Taxonomy" id="1770526"/>
    <lineage>
        <taxon>Bacteria</taxon>
        <taxon>Pseudomonadati</taxon>
        <taxon>Bacteroidota</taxon>
        <taxon>Cytophagia</taxon>
        <taxon>Cytophagales</taxon>
        <taxon>Hymenobacteraceae</taxon>
        <taxon>Hymenobacter</taxon>
    </lineage>
</organism>
<keyword evidence="3" id="KW-1185">Reference proteome</keyword>
<keyword evidence="1" id="KW-1133">Transmembrane helix</keyword>
<keyword evidence="1" id="KW-0812">Transmembrane</keyword>
<dbReference type="EMBL" id="MTSE01000045">
    <property type="protein sequence ID" value="OUJ68682.1"/>
    <property type="molecule type" value="Genomic_DNA"/>
</dbReference>
<protein>
    <recommendedName>
        <fullName evidence="4">FUSC family protein</fullName>
    </recommendedName>
</protein>
<feature type="transmembrane region" description="Helical" evidence="1">
    <location>
        <begin position="50"/>
        <end position="67"/>
    </location>
</feature>
<gene>
    <name evidence="2" type="ORF">BXP70_27540</name>
</gene>
<dbReference type="OrthoDB" id="887293at2"/>
<accession>A0A243W5K3</accession>
<proteinExistence type="predicted"/>
<evidence type="ECO:0008006" key="4">
    <source>
        <dbReference type="Google" id="ProtNLM"/>
    </source>
</evidence>
<feature type="transmembrane region" description="Helical" evidence="1">
    <location>
        <begin position="27"/>
        <end position="44"/>
    </location>
</feature>
<dbReference type="Proteomes" id="UP000194873">
    <property type="component" value="Unassembled WGS sequence"/>
</dbReference>
<comment type="caution">
    <text evidence="2">The sequence shown here is derived from an EMBL/GenBank/DDBJ whole genome shotgun (WGS) entry which is preliminary data.</text>
</comment>
<evidence type="ECO:0000313" key="2">
    <source>
        <dbReference type="EMBL" id="OUJ68682.1"/>
    </source>
</evidence>
<keyword evidence="1" id="KW-0472">Membrane</keyword>
<reference evidence="2 3" key="1">
    <citation type="submission" date="2017-01" db="EMBL/GenBank/DDBJ databases">
        <title>A new Hymenobacter.</title>
        <authorList>
            <person name="Liang Y."/>
            <person name="Feng F."/>
        </authorList>
    </citation>
    <scope>NUCLEOTIDE SEQUENCE [LARGE SCALE GENOMIC DNA]</scope>
    <source>
        <strain evidence="2">MIMBbqt21</strain>
    </source>
</reference>
<dbReference type="RefSeq" id="WP_086597326.1">
    <property type="nucleotide sequence ID" value="NZ_MTSE01000045.1"/>
</dbReference>
<dbReference type="AlphaFoldDB" id="A0A243W5K3"/>
<evidence type="ECO:0000313" key="3">
    <source>
        <dbReference type="Proteomes" id="UP000194873"/>
    </source>
</evidence>
<evidence type="ECO:0000256" key="1">
    <source>
        <dbReference type="SAM" id="Phobius"/>
    </source>
</evidence>